<protein>
    <recommendedName>
        <fullName evidence="3">Biotin--acetyl-CoA-carboxylase ligase</fullName>
    </recommendedName>
</protein>
<sequence length="304" mass="32782">MTLPYLPAYSIIMIALHKVAAPRLDRTAKAADEVAAYERIDSTHAKARRLIERGRFARNDDGGIAITVVAAGAMDDARGRLGRPWACVPGHSFAISFIVTIPESVATDDAVNGWMSMIAGLATLDAIEGTLDECGAVPFDPECGFHLKWPNDIYCHGLKLGSTFTQVASPPDRHGDVAVIFSVGVNLSVPADRLPTPESTSLRMHVAPLPPTVELIDMIAARLVASLRTRLEAFVQMPLIQSSRLRSEMRHVCWMMGRQIDAQLIDGRTIAGKVVSLNDDASISVRTASGEAERLSTGDIGLMV</sequence>
<evidence type="ECO:0000313" key="2">
    <source>
        <dbReference type="Proteomes" id="UP000262177"/>
    </source>
</evidence>
<dbReference type="Gene3D" id="3.30.930.10">
    <property type="entry name" value="Bira Bifunctional Protein, Domain 2"/>
    <property type="match status" value="1"/>
</dbReference>
<proteinExistence type="predicted"/>
<dbReference type="InterPro" id="IPR045864">
    <property type="entry name" value="aa-tRNA-synth_II/BPL/LPL"/>
</dbReference>
<dbReference type="PANTHER" id="PTHR12835:SF5">
    <property type="entry name" value="BIOTIN--PROTEIN LIGASE"/>
    <property type="match status" value="1"/>
</dbReference>
<evidence type="ECO:0000313" key="1">
    <source>
        <dbReference type="EMBL" id="BBA47666.1"/>
    </source>
</evidence>
<organism evidence="1 2">
    <name type="scientific">Bifidobacterium bifidum LMG 13195</name>
    <dbReference type="NCBI Taxonomy" id="1207542"/>
    <lineage>
        <taxon>Bacteria</taxon>
        <taxon>Bacillati</taxon>
        <taxon>Actinomycetota</taxon>
        <taxon>Actinomycetes</taxon>
        <taxon>Bifidobacteriales</taxon>
        <taxon>Bifidobacteriaceae</taxon>
        <taxon>Bifidobacterium</taxon>
    </lineage>
</organism>
<dbReference type="PANTHER" id="PTHR12835">
    <property type="entry name" value="BIOTIN PROTEIN LIGASE"/>
    <property type="match status" value="1"/>
</dbReference>
<reference evidence="1 2" key="1">
    <citation type="journal article" date="2017" name="Biosci. Biotechnol. Biochem.">
        <title>Identification and characterization of a sulfoglycosidase from Bifidobacterium bifidum implicated in mucin glycan utilization.</title>
        <authorList>
            <person name="Katoh T."/>
            <person name="Maeshibu T."/>
            <person name="Kikkawa K."/>
            <person name="Gotoh A."/>
            <person name="Tomabechi Y."/>
            <person name="Nakamura M."/>
            <person name="Liao W.-H."/>
            <person name="Yamaguchi M."/>
            <person name="Ashida H."/>
            <person name="Yamamoto K."/>
            <person name="Katayama T."/>
        </authorList>
    </citation>
    <scope>NUCLEOTIDE SEQUENCE [LARGE SCALE GENOMIC DNA]</scope>
    <source>
        <strain evidence="1 2">JCM 7004</strain>
    </source>
</reference>
<dbReference type="AlphaFoldDB" id="A0A286TBI1"/>
<dbReference type="GO" id="GO:0005737">
    <property type="term" value="C:cytoplasm"/>
    <property type="evidence" value="ECO:0007669"/>
    <property type="project" value="TreeGrafter"/>
</dbReference>
<gene>
    <name evidence="1" type="ORF">BBJK_00931</name>
</gene>
<dbReference type="GO" id="GO:0004077">
    <property type="term" value="F:biotin--[biotin carboxyl-carrier protein] ligase activity"/>
    <property type="evidence" value="ECO:0007669"/>
    <property type="project" value="TreeGrafter"/>
</dbReference>
<evidence type="ECO:0008006" key="3">
    <source>
        <dbReference type="Google" id="ProtNLM"/>
    </source>
</evidence>
<dbReference type="Proteomes" id="UP000262177">
    <property type="component" value="Chromosome"/>
</dbReference>
<name>A0A286TBI1_BIFBI</name>
<dbReference type="EMBL" id="AP018131">
    <property type="protein sequence ID" value="BBA47666.1"/>
    <property type="molecule type" value="Genomic_DNA"/>
</dbReference>
<accession>A0A286TBI1</accession>
<dbReference type="SUPFAM" id="SSF55681">
    <property type="entry name" value="Class II aaRS and biotin synthetases"/>
    <property type="match status" value="1"/>
</dbReference>